<name>A0A161J755_9HYPH</name>
<dbReference type="Pfam" id="PF23889">
    <property type="entry name" value="DUF7241"/>
    <property type="match status" value="1"/>
</dbReference>
<gene>
    <name evidence="2" type="ORF">MPPM_3817</name>
</gene>
<feature type="domain" description="DUF7241" evidence="1">
    <location>
        <begin position="11"/>
        <end position="78"/>
    </location>
</feature>
<organism evidence="2 3">
    <name type="scientific">Methylorubrum populi</name>
    <dbReference type="NCBI Taxonomy" id="223967"/>
    <lineage>
        <taxon>Bacteria</taxon>
        <taxon>Pseudomonadati</taxon>
        <taxon>Pseudomonadota</taxon>
        <taxon>Alphaproteobacteria</taxon>
        <taxon>Hyphomicrobiales</taxon>
        <taxon>Methylobacteriaceae</taxon>
        <taxon>Methylorubrum</taxon>
    </lineage>
</organism>
<proteinExistence type="predicted"/>
<accession>A0A161J755</accession>
<evidence type="ECO:0000313" key="2">
    <source>
        <dbReference type="EMBL" id="BAU92422.1"/>
    </source>
</evidence>
<dbReference type="AlphaFoldDB" id="A0A161J755"/>
<sequence length="80" mass="8659">MTGGTRHDHRHAAEICRENGWGVGTRLIGDAGFGPTVIRITALGTRVMLARMISHNGVAVGHNDEHAWSLATRDWCRIGG</sequence>
<dbReference type="Proteomes" id="UP000218288">
    <property type="component" value="Chromosome"/>
</dbReference>
<dbReference type="RefSeq" id="WP_096486374.1">
    <property type="nucleotide sequence ID" value="NZ_AP014809.1"/>
</dbReference>
<dbReference type="InterPro" id="IPR055665">
    <property type="entry name" value="DUF7241"/>
</dbReference>
<reference evidence="2 3" key="1">
    <citation type="journal article" date="2016" name="Genome Announc.">
        <title>Complete Genome Sequence of Methylobacterium populi P-1M, Isolated from Pink-Pigmented Household Biofilm.</title>
        <authorList>
            <person name="Morohoshi T."/>
            <person name="Ikeda T."/>
        </authorList>
    </citation>
    <scope>NUCLEOTIDE SEQUENCE [LARGE SCALE GENOMIC DNA]</scope>
    <source>
        <strain evidence="2 3">P-1M</strain>
    </source>
</reference>
<protein>
    <recommendedName>
        <fullName evidence="1">DUF7241 domain-containing protein</fullName>
    </recommendedName>
</protein>
<dbReference type="OrthoDB" id="7996989at2"/>
<evidence type="ECO:0000259" key="1">
    <source>
        <dbReference type="Pfam" id="PF23889"/>
    </source>
</evidence>
<evidence type="ECO:0000313" key="3">
    <source>
        <dbReference type="Proteomes" id="UP000218288"/>
    </source>
</evidence>
<dbReference type="EMBL" id="AP014809">
    <property type="protein sequence ID" value="BAU92422.1"/>
    <property type="molecule type" value="Genomic_DNA"/>
</dbReference>